<evidence type="ECO:0000313" key="2">
    <source>
        <dbReference type="Proteomes" id="UP000727056"/>
    </source>
</evidence>
<accession>A0ABX1CDZ2</accession>
<dbReference type="InterPro" id="IPR027417">
    <property type="entry name" value="P-loop_NTPase"/>
</dbReference>
<dbReference type="EMBL" id="JAAVJC010000117">
    <property type="protein sequence ID" value="NJQ16070.1"/>
    <property type="molecule type" value="Genomic_DNA"/>
</dbReference>
<evidence type="ECO:0008006" key="3">
    <source>
        <dbReference type="Google" id="ProtNLM"/>
    </source>
</evidence>
<keyword evidence="2" id="KW-1185">Reference proteome</keyword>
<evidence type="ECO:0000313" key="1">
    <source>
        <dbReference type="EMBL" id="NJQ16070.1"/>
    </source>
</evidence>
<organism evidence="1 2">
    <name type="scientific">Streptomyces bohaiensis</name>
    <dbReference type="NCBI Taxonomy" id="1431344"/>
    <lineage>
        <taxon>Bacteria</taxon>
        <taxon>Bacillati</taxon>
        <taxon>Actinomycetota</taxon>
        <taxon>Actinomycetes</taxon>
        <taxon>Kitasatosporales</taxon>
        <taxon>Streptomycetaceae</taxon>
        <taxon>Streptomyces</taxon>
    </lineage>
</organism>
<sequence length="183" mass="20431">MLARLAADASPALGGVRLIGIDGHAGSGKSTLADALAARLGGAPVVRCDDLADHAHLFAWDDRLAREVLEPLRRGEPARFRAYDWERRVRGEPREVVPAPVVLLEGVGAGRRAVRPRLSLLMWMDVDRAVAWERGRRRDGPAQARFWEGWKPAEDDHFRDDPSRDAADILVVPQYDGYVVRRR</sequence>
<dbReference type="SUPFAM" id="SSF52540">
    <property type="entry name" value="P-loop containing nucleoside triphosphate hydrolases"/>
    <property type="match status" value="1"/>
</dbReference>
<gene>
    <name evidence="1" type="ORF">HCN52_14215</name>
</gene>
<proteinExistence type="predicted"/>
<protein>
    <recommendedName>
        <fullName evidence="3">Uridine kinase</fullName>
    </recommendedName>
</protein>
<dbReference type="Gene3D" id="3.40.50.300">
    <property type="entry name" value="P-loop containing nucleotide triphosphate hydrolases"/>
    <property type="match status" value="1"/>
</dbReference>
<comment type="caution">
    <text evidence="1">The sequence shown here is derived from an EMBL/GenBank/DDBJ whole genome shotgun (WGS) entry which is preliminary data.</text>
</comment>
<reference evidence="1 2" key="1">
    <citation type="submission" date="2020-03" db="EMBL/GenBank/DDBJ databases">
        <title>Draft genome of Streptomyces sp. ventii, isolated from the Axial Seamount in the Pacific Ocean, and resequencing of the two type strains Streptomyces lonarensis strain NCL 716 and Streptomyces bohaiensis strain 11A07.</title>
        <authorList>
            <person name="Loughran R.M."/>
            <person name="Pfannmuller K.M."/>
            <person name="Wasson B.J."/>
            <person name="Deadmond M.C."/>
            <person name="Paddock B.E."/>
            <person name="Koyack M.J."/>
            <person name="Gallegos D.A."/>
            <person name="Mitchell E.A."/>
            <person name="Ushijima B."/>
            <person name="Saw J.H."/>
            <person name="Mcphail K.L."/>
            <person name="Videau P."/>
        </authorList>
    </citation>
    <scope>NUCLEOTIDE SEQUENCE [LARGE SCALE GENOMIC DNA]</scope>
    <source>
        <strain evidence="1 2">11A07</strain>
    </source>
</reference>
<name>A0ABX1CDZ2_9ACTN</name>
<dbReference type="Proteomes" id="UP000727056">
    <property type="component" value="Unassembled WGS sequence"/>
</dbReference>